<organism evidence="2 3">
    <name type="scientific">Pseudomassariella vexata</name>
    <dbReference type="NCBI Taxonomy" id="1141098"/>
    <lineage>
        <taxon>Eukaryota</taxon>
        <taxon>Fungi</taxon>
        <taxon>Dikarya</taxon>
        <taxon>Ascomycota</taxon>
        <taxon>Pezizomycotina</taxon>
        <taxon>Sordariomycetes</taxon>
        <taxon>Xylariomycetidae</taxon>
        <taxon>Amphisphaeriales</taxon>
        <taxon>Pseudomassariaceae</taxon>
        <taxon>Pseudomassariella</taxon>
    </lineage>
</organism>
<dbReference type="GeneID" id="63780468"/>
<protein>
    <submittedName>
        <fullName evidence="2">Uncharacterized protein</fullName>
    </submittedName>
</protein>
<dbReference type="AlphaFoldDB" id="A0A1Y2DLC4"/>
<reference evidence="2 3" key="1">
    <citation type="submission" date="2016-07" db="EMBL/GenBank/DDBJ databases">
        <title>Pervasive Adenine N6-methylation of Active Genes in Fungi.</title>
        <authorList>
            <consortium name="DOE Joint Genome Institute"/>
            <person name="Mondo S.J."/>
            <person name="Dannebaum R.O."/>
            <person name="Kuo R.C."/>
            <person name="Labutti K."/>
            <person name="Haridas S."/>
            <person name="Kuo A."/>
            <person name="Salamov A."/>
            <person name="Ahrendt S.R."/>
            <person name="Lipzen A."/>
            <person name="Sullivan W."/>
            <person name="Andreopoulos W.B."/>
            <person name="Clum A."/>
            <person name="Lindquist E."/>
            <person name="Daum C."/>
            <person name="Ramamoorthy G.K."/>
            <person name="Gryganskyi A."/>
            <person name="Culley D."/>
            <person name="Magnuson J.K."/>
            <person name="James T.Y."/>
            <person name="O'Malley M.A."/>
            <person name="Stajich J.E."/>
            <person name="Spatafora J.W."/>
            <person name="Visel A."/>
            <person name="Grigoriev I.V."/>
        </authorList>
    </citation>
    <scope>NUCLEOTIDE SEQUENCE [LARGE SCALE GENOMIC DNA]</scope>
    <source>
        <strain evidence="2 3">CBS 129021</strain>
    </source>
</reference>
<feature type="compositionally biased region" description="Polar residues" evidence="1">
    <location>
        <begin position="148"/>
        <end position="167"/>
    </location>
</feature>
<comment type="caution">
    <text evidence="2">The sequence shown here is derived from an EMBL/GenBank/DDBJ whole genome shotgun (WGS) entry which is preliminary data.</text>
</comment>
<dbReference type="PANTHER" id="PTHR35896">
    <property type="entry name" value="IG-LIKE DOMAIN-CONTAINING PROTEIN"/>
    <property type="match status" value="1"/>
</dbReference>
<proteinExistence type="predicted"/>
<dbReference type="InterPro" id="IPR053008">
    <property type="entry name" value="Phomopsin_biosynth_assoc"/>
</dbReference>
<sequence length="167" mass="19202">MGPLIRMLDQSTQLQRTNCGLNSEEAQIAGCSFDMMMVNWIPPECFNEQLSLRYYKSLKQPVFFRDENLTEPIDDDPQTLSQYTDFWGSPEYHDVHCFYVIYQGVEAAVEATRNERDVYLMSHATDTGHTEHCVNAIRESIRGVTDPTKINRNNPQECVPVSSKTSR</sequence>
<dbReference type="RefSeq" id="XP_040712552.1">
    <property type="nucleotide sequence ID" value="XM_040864256.1"/>
</dbReference>
<dbReference type="InParanoid" id="A0A1Y2DLC4"/>
<name>A0A1Y2DLC4_9PEZI</name>
<keyword evidence="3" id="KW-1185">Reference proteome</keyword>
<gene>
    <name evidence="2" type="ORF">BCR38DRAFT_488306</name>
</gene>
<evidence type="ECO:0000256" key="1">
    <source>
        <dbReference type="SAM" id="MobiDB-lite"/>
    </source>
</evidence>
<accession>A0A1Y2DLC4</accession>
<evidence type="ECO:0000313" key="2">
    <source>
        <dbReference type="EMBL" id="ORY60118.1"/>
    </source>
</evidence>
<dbReference type="EMBL" id="MCFJ01000012">
    <property type="protein sequence ID" value="ORY60118.1"/>
    <property type="molecule type" value="Genomic_DNA"/>
</dbReference>
<dbReference type="PANTHER" id="PTHR35896:SF3">
    <property type="entry name" value="MAJOR FACILITATOR SUPERFAMILY TRANSPORTER"/>
    <property type="match status" value="1"/>
</dbReference>
<dbReference type="Proteomes" id="UP000193689">
    <property type="component" value="Unassembled WGS sequence"/>
</dbReference>
<evidence type="ECO:0000313" key="3">
    <source>
        <dbReference type="Proteomes" id="UP000193689"/>
    </source>
</evidence>
<dbReference type="OrthoDB" id="3501153at2759"/>
<feature type="region of interest" description="Disordered" evidence="1">
    <location>
        <begin position="145"/>
        <end position="167"/>
    </location>
</feature>
<dbReference type="STRING" id="1141098.A0A1Y2DLC4"/>